<dbReference type="EMBL" id="BJWK01000019">
    <property type="protein sequence ID" value="GEM12194.1"/>
    <property type="molecule type" value="Genomic_DNA"/>
</dbReference>
<evidence type="ECO:0000256" key="8">
    <source>
        <dbReference type="SAM" id="MobiDB-lite"/>
    </source>
</evidence>
<dbReference type="InterPro" id="IPR004044">
    <property type="entry name" value="KH_dom_type_2"/>
</dbReference>
<evidence type="ECO:0000256" key="5">
    <source>
        <dbReference type="ARBA" id="ARBA00035408"/>
    </source>
</evidence>
<evidence type="ECO:0000256" key="4">
    <source>
        <dbReference type="ARBA" id="ARBA00023274"/>
    </source>
</evidence>
<keyword evidence="4 7" id="KW-0687">Ribonucleoprotein</keyword>
<dbReference type="SUPFAM" id="SSF54814">
    <property type="entry name" value="Prokaryotic type KH domain (KH-domain type II)"/>
    <property type="match status" value="1"/>
</dbReference>
<dbReference type="GO" id="GO:0022627">
    <property type="term" value="C:cytosolic small ribosomal subunit"/>
    <property type="evidence" value="ECO:0007669"/>
    <property type="project" value="TreeGrafter"/>
</dbReference>
<dbReference type="Gene3D" id="3.30.300.20">
    <property type="match status" value="1"/>
</dbReference>
<reference evidence="10 11" key="1">
    <citation type="submission" date="2019-07" db="EMBL/GenBank/DDBJ databases">
        <title>Rhodotorula toruloides NBRC10032 genome sequencing.</title>
        <authorList>
            <person name="Shida Y."/>
            <person name="Takaku H."/>
            <person name="Ogasawara W."/>
            <person name="Mori K."/>
        </authorList>
    </citation>
    <scope>NUCLEOTIDE SEQUENCE [LARGE SCALE GENOMIC DNA]</scope>
    <source>
        <strain evidence="10 11">NBRC10032</strain>
    </source>
</reference>
<name>A0A511KRP3_RHOTO</name>
<dbReference type="FunFam" id="3.30.300.20:FF:000006">
    <property type="entry name" value="40S ribosomal protein S3"/>
    <property type="match status" value="1"/>
</dbReference>
<dbReference type="GO" id="GO:0003735">
    <property type="term" value="F:structural constituent of ribosome"/>
    <property type="evidence" value="ECO:0007669"/>
    <property type="project" value="InterPro"/>
</dbReference>
<dbReference type="InterPro" id="IPR005703">
    <property type="entry name" value="Ribosomal_uS3_euk/arc"/>
</dbReference>
<evidence type="ECO:0000256" key="1">
    <source>
        <dbReference type="ARBA" id="ARBA00010761"/>
    </source>
</evidence>
<dbReference type="PANTHER" id="PTHR11760">
    <property type="entry name" value="30S/40S RIBOSOMAL PROTEIN S3"/>
    <property type="match status" value="1"/>
</dbReference>
<feature type="domain" description="KH type-2" evidence="9">
    <location>
        <begin position="23"/>
        <end position="94"/>
    </location>
</feature>
<keyword evidence="3 7" id="KW-0689">Ribosomal protein</keyword>
<dbReference type="PROSITE" id="PS00548">
    <property type="entry name" value="RIBOSOMAL_S3"/>
    <property type="match status" value="1"/>
</dbReference>
<dbReference type="AlphaFoldDB" id="A0A511KRP3"/>
<dbReference type="Proteomes" id="UP000321518">
    <property type="component" value="Unassembled WGS sequence"/>
</dbReference>
<dbReference type="FunFam" id="3.30.1140.32:FF:000004">
    <property type="entry name" value="40S ribosomal protein S3"/>
    <property type="match status" value="1"/>
</dbReference>
<dbReference type="InterPro" id="IPR001351">
    <property type="entry name" value="Ribosomal_uS3_C"/>
</dbReference>
<protein>
    <recommendedName>
        <fullName evidence="5">40S ribosomal protein S3</fullName>
    </recommendedName>
</protein>
<sequence>MSNSQLISKRRKFVADGVFYAELSEFFSRTLSSEGYSGCEVRVTHARTEIIIRATHTQEVLGEKGRRIRELTALVQKRFRFPEGSVELYAEKVQNRGLDAVAQCESLRYKLLGGLAVRRACYGVLRFVMESGAKGCEVVVSGKLRAARAKSMKFTDGFMLHSGQPARDFVDSATRHVLMRQGVLGIKVKIMKPWDPEGRIGPAKPLPDVVTISEPKPDVEFSQQVQSVNVGPANIPAPAAQQDQQQQQQAETVATGNAEVVASA</sequence>
<evidence type="ECO:0000313" key="11">
    <source>
        <dbReference type="Proteomes" id="UP000321518"/>
    </source>
</evidence>
<evidence type="ECO:0000256" key="2">
    <source>
        <dbReference type="ARBA" id="ARBA00022884"/>
    </source>
</evidence>
<accession>A0A511KRP3</accession>
<gene>
    <name evidence="10" type="ORF">Rt10032_c19g6211</name>
</gene>
<dbReference type="InterPro" id="IPR015946">
    <property type="entry name" value="KH_dom-like_a/b"/>
</dbReference>
<dbReference type="Gene3D" id="3.30.1140.32">
    <property type="entry name" value="Ribosomal protein S3, C-terminal domain"/>
    <property type="match status" value="1"/>
</dbReference>
<organism evidence="10 11">
    <name type="scientific">Rhodotorula toruloides</name>
    <name type="common">Yeast</name>
    <name type="synonym">Rhodosporidium toruloides</name>
    <dbReference type="NCBI Taxonomy" id="5286"/>
    <lineage>
        <taxon>Eukaryota</taxon>
        <taxon>Fungi</taxon>
        <taxon>Dikarya</taxon>
        <taxon>Basidiomycota</taxon>
        <taxon>Pucciniomycotina</taxon>
        <taxon>Microbotryomycetes</taxon>
        <taxon>Sporidiobolales</taxon>
        <taxon>Sporidiobolaceae</taxon>
        <taxon>Rhodotorula</taxon>
    </lineage>
</organism>
<evidence type="ECO:0000259" key="9">
    <source>
        <dbReference type="PROSITE" id="PS50823"/>
    </source>
</evidence>
<comment type="similarity">
    <text evidence="1 7">Belongs to the universal ribosomal protein uS3 family.</text>
</comment>
<dbReference type="PROSITE" id="PS50823">
    <property type="entry name" value="KH_TYPE_2"/>
    <property type="match status" value="1"/>
</dbReference>
<dbReference type="GO" id="GO:0006412">
    <property type="term" value="P:translation"/>
    <property type="evidence" value="ECO:0007669"/>
    <property type="project" value="InterPro"/>
</dbReference>
<evidence type="ECO:0000256" key="7">
    <source>
        <dbReference type="RuleBase" id="RU003624"/>
    </source>
</evidence>
<feature type="region of interest" description="Disordered" evidence="8">
    <location>
        <begin position="231"/>
        <end position="264"/>
    </location>
</feature>
<dbReference type="InterPro" id="IPR057258">
    <property type="entry name" value="Ribosomal_uS3"/>
</dbReference>
<feature type="compositionally biased region" description="Low complexity" evidence="8">
    <location>
        <begin position="236"/>
        <end position="250"/>
    </location>
</feature>
<dbReference type="InterPro" id="IPR036419">
    <property type="entry name" value="Ribosomal_S3_C_sf"/>
</dbReference>
<dbReference type="InterPro" id="IPR009019">
    <property type="entry name" value="KH_sf_prok-type"/>
</dbReference>
<dbReference type="Pfam" id="PF00189">
    <property type="entry name" value="Ribosomal_S3_C"/>
    <property type="match status" value="1"/>
</dbReference>
<dbReference type="PANTHER" id="PTHR11760:SF32">
    <property type="entry name" value="SMALL RIBOSOMAL SUBUNIT PROTEIN US3"/>
    <property type="match status" value="1"/>
</dbReference>
<dbReference type="NCBIfam" id="TIGR01008">
    <property type="entry name" value="uS3_euk_arch"/>
    <property type="match status" value="1"/>
</dbReference>
<dbReference type="InterPro" id="IPR018280">
    <property type="entry name" value="Ribosomal_uS3_CS"/>
</dbReference>
<dbReference type="SUPFAM" id="SSF54821">
    <property type="entry name" value="Ribosomal protein S3 C-terminal domain"/>
    <property type="match status" value="1"/>
</dbReference>
<comment type="caution">
    <text evidence="10">The sequence shown here is derived from an EMBL/GenBank/DDBJ whole genome shotgun (WGS) entry which is preliminary data.</text>
</comment>
<dbReference type="NCBIfam" id="NF003219">
    <property type="entry name" value="PRK04191.1"/>
    <property type="match status" value="1"/>
</dbReference>
<evidence type="ECO:0000256" key="3">
    <source>
        <dbReference type="ARBA" id="ARBA00022980"/>
    </source>
</evidence>
<proteinExistence type="inferred from homology"/>
<dbReference type="Pfam" id="PF07650">
    <property type="entry name" value="KH_2"/>
    <property type="match status" value="1"/>
</dbReference>
<dbReference type="GO" id="GO:0005634">
    <property type="term" value="C:nucleus"/>
    <property type="evidence" value="ECO:0007669"/>
    <property type="project" value="TreeGrafter"/>
</dbReference>
<dbReference type="CDD" id="cd02413">
    <property type="entry name" value="KH-II_40S_S3"/>
    <property type="match status" value="1"/>
</dbReference>
<evidence type="ECO:0000313" key="10">
    <source>
        <dbReference type="EMBL" id="GEM12194.1"/>
    </source>
</evidence>
<dbReference type="GO" id="GO:0003723">
    <property type="term" value="F:RNA binding"/>
    <property type="evidence" value="ECO:0007669"/>
    <property type="project" value="UniProtKB-UniRule"/>
</dbReference>
<dbReference type="OrthoDB" id="10248446at2759"/>
<keyword evidence="2 6" id="KW-0694">RNA-binding</keyword>
<evidence type="ECO:0000256" key="6">
    <source>
        <dbReference type="PROSITE-ProRule" id="PRU00118"/>
    </source>
</evidence>